<evidence type="ECO:0000313" key="3">
    <source>
        <dbReference type="Proteomes" id="UP000014974"/>
    </source>
</evidence>
<comment type="caution">
    <text evidence="2">The sequence shown here is derived from an EMBL/GenBank/DDBJ whole genome shotgun (WGS) entry which is preliminary data.</text>
</comment>
<organism evidence="2 3">
    <name type="scientific">Cyclobacterium qasimii M12-11B</name>
    <dbReference type="NCBI Taxonomy" id="641524"/>
    <lineage>
        <taxon>Bacteria</taxon>
        <taxon>Pseudomonadati</taxon>
        <taxon>Bacteroidota</taxon>
        <taxon>Cytophagia</taxon>
        <taxon>Cytophagales</taxon>
        <taxon>Cyclobacteriaceae</taxon>
        <taxon>Cyclobacterium</taxon>
    </lineage>
</organism>
<keyword evidence="1" id="KW-0812">Transmembrane</keyword>
<name>S7WRC4_9BACT</name>
<protein>
    <submittedName>
        <fullName evidence="2">Uncharacterized protein</fullName>
    </submittedName>
</protein>
<accession>S7WRC4</accession>
<dbReference type="EMBL" id="ATNM01000071">
    <property type="protein sequence ID" value="EPR69274.1"/>
    <property type="molecule type" value="Genomic_DNA"/>
</dbReference>
<gene>
    <name evidence="2" type="ORF">ADICYQ_1774</name>
</gene>
<sequence>MRNFLPILFAESIICNFTYYIFIPFILRPELRFNPIIVLFSISFCKVNKLIYLYPKALPSGLNTDWLEIFTILKP</sequence>
<dbReference type="AlphaFoldDB" id="S7WRC4"/>
<dbReference type="Proteomes" id="UP000014974">
    <property type="component" value="Unassembled WGS sequence"/>
</dbReference>
<evidence type="ECO:0000313" key="2">
    <source>
        <dbReference type="EMBL" id="EPR69274.1"/>
    </source>
</evidence>
<evidence type="ECO:0000256" key="1">
    <source>
        <dbReference type="SAM" id="Phobius"/>
    </source>
</evidence>
<keyword evidence="1" id="KW-0472">Membrane</keyword>
<reference evidence="2 3" key="1">
    <citation type="journal article" date="2013" name="Genome Announc.">
        <title>Draft Genome Sequence of Cyclobacterium qasimii Strain M12-11BT, Isolated from Arctic Marine Sediment.</title>
        <authorList>
            <person name="Shivaji S."/>
            <person name="Ara S."/>
            <person name="Singh A."/>
            <person name="Kumar Pinnaka A."/>
        </authorList>
    </citation>
    <scope>NUCLEOTIDE SEQUENCE [LARGE SCALE GENOMIC DNA]</scope>
    <source>
        <strain evidence="2 3">M12-11B</strain>
    </source>
</reference>
<feature type="transmembrane region" description="Helical" evidence="1">
    <location>
        <begin position="7"/>
        <end position="27"/>
    </location>
</feature>
<keyword evidence="1" id="KW-1133">Transmembrane helix</keyword>
<proteinExistence type="predicted"/>